<dbReference type="Pfam" id="PF01556">
    <property type="entry name" value="DnaJ_C"/>
    <property type="match status" value="1"/>
</dbReference>
<dbReference type="SMART" id="SM00271">
    <property type="entry name" value="DnaJ"/>
    <property type="match status" value="1"/>
</dbReference>
<dbReference type="PANTHER" id="PTHR43096:SF52">
    <property type="entry name" value="DNAJ HOMOLOG 1, MITOCHONDRIAL-RELATED"/>
    <property type="match status" value="1"/>
</dbReference>
<evidence type="ECO:0000256" key="1">
    <source>
        <dbReference type="ARBA" id="ARBA00022490"/>
    </source>
</evidence>
<evidence type="ECO:0000256" key="2">
    <source>
        <dbReference type="ARBA" id="ARBA00023125"/>
    </source>
</evidence>
<keyword evidence="6" id="KW-1185">Reference proteome</keyword>
<reference evidence="5 6" key="1">
    <citation type="submission" date="2020-09" db="EMBL/GenBank/DDBJ databases">
        <title>Pseudoxanthomonas sp. CAU 1598 isolated from sand of Yaerae Beach.</title>
        <authorList>
            <person name="Kim W."/>
        </authorList>
    </citation>
    <scope>NUCLEOTIDE SEQUENCE [LARGE SCALE GENOMIC DNA]</scope>
    <source>
        <strain evidence="5 6">CAU 1598</strain>
    </source>
</reference>
<gene>
    <name evidence="5" type="ORF">IFO71_13350</name>
</gene>
<proteinExistence type="predicted"/>
<dbReference type="PANTHER" id="PTHR43096">
    <property type="entry name" value="DNAJ HOMOLOG 1, MITOCHONDRIAL-RELATED"/>
    <property type="match status" value="1"/>
</dbReference>
<evidence type="ECO:0000256" key="3">
    <source>
        <dbReference type="ARBA" id="ARBA00023186"/>
    </source>
</evidence>
<sequence length="314" mass="34885">MEFKDYYQVLGVERSASQDDIKRAYRRLARKFHPDVSKEAEAEARFKAVGEAYEVLKDPDKRAAYDQLGDRWQSGQDFHPPPDWGAGFERGGYDGGGAEGVDQAAYSDFFESLFGQHADLRGGRTPRGRDHHATIEIPLRDAYQGGTRSLSLRMPKLDEHGRLQVQQHRLEVSIPKGVRAGQVMRLAGQGGSLGGQPGDLYLEISFAPDPRYRVELRDVYLRLPLAPWEAALGATVTLPTPNGRFELKIPPGSQSGRKLRLKGQGIPGEPAGDLYAELAITLPNADDEQQRRAYEALSKACPGYDPRRELEGWA</sequence>
<dbReference type="PROSITE" id="PS50076">
    <property type="entry name" value="DNAJ_2"/>
    <property type="match status" value="1"/>
</dbReference>
<dbReference type="FunFam" id="2.60.260.20:FF:000008">
    <property type="entry name" value="Curved DNA-binding protein"/>
    <property type="match status" value="1"/>
</dbReference>
<dbReference type="CDD" id="cd10747">
    <property type="entry name" value="DnaJ_C"/>
    <property type="match status" value="1"/>
</dbReference>
<dbReference type="InterPro" id="IPR002939">
    <property type="entry name" value="DnaJ_C"/>
</dbReference>
<feature type="domain" description="J" evidence="4">
    <location>
        <begin position="5"/>
        <end position="69"/>
    </location>
</feature>
<dbReference type="Proteomes" id="UP000613768">
    <property type="component" value="Unassembled WGS sequence"/>
</dbReference>
<dbReference type="AlphaFoldDB" id="A0AAW3ZL81"/>
<dbReference type="PROSITE" id="PS00636">
    <property type="entry name" value="DNAJ_1"/>
    <property type="match status" value="1"/>
</dbReference>
<dbReference type="InterPro" id="IPR001623">
    <property type="entry name" value="DnaJ_domain"/>
</dbReference>
<keyword evidence="1" id="KW-0963">Cytoplasm</keyword>
<dbReference type="GO" id="GO:0005737">
    <property type="term" value="C:cytoplasm"/>
    <property type="evidence" value="ECO:0007669"/>
    <property type="project" value="TreeGrafter"/>
</dbReference>
<dbReference type="InterPro" id="IPR018253">
    <property type="entry name" value="DnaJ_domain_CS"/>
</dbReference>
<dbReference type="SUPFAM" id="SSF46565">
    <property type="entry name" value="Chaperone J-domain"/>
    <property type="match status" value="1"/>
</dbReference>
<comment type="caution">
    <text evidence="5">The sequence shown here is derived from an EMBL/GenBank/DDBJ whole genome shotgun (WGS) entry which is preliminary data.</text>
</comment>
<dbReference type="GO" id="GO:0003677">
    <property type="term" value="F:DNA binding"/>
    <property type="evidence" value="ECO:0007669"/>
    <property type="project" value="UniProtKB-KW"/>
</dbReference>
<dbReference type="EMBL" id="JACYTR010000029">
    <property type="protein sequence ID" value="MBD8526723.1"/>
    <property type="molecule type" value="Genomic_DNA"/>
</dbReference>
<dbReference type="Gene3D" id="1.10.287.110">
    <property type="entry name" value="DnaJ domain"/>
    <property type="match status" value="1"/>
</dbReference>
<evidence type="ECO:0000313" key="5">
    <source>
        <dbReference type="EMBL" id="MBD8526723.1"/>
    </source>
</evidence>
<dbReference type="SUPFAM" id="SSF49493">
    <property type="entry name" value="HSP40/DnaJ peptide-binding domain"/>
    <property type="match status" value="2"/>
</dbReference>
<dbReference type="RefSeq" id="WP_192030143.1">
    <property type="nucleotide sequence ID" value="NZ_JACYTR010000029.1"/>
</dbReference>
<dbReference type="Gene3D" id="2.60.260.20">
    <property type="entry name" value="Urease metallochaperone UreE, N-terminal domain"/>
    <property type="match status" value="2"/>
</dbReference>
<name>A0AAW3ZL81_9GAMM</name>
<organism evidence="5 6">
    <name type="scientific">Pseudomarimonas arenosa</name>
    <dbReference type="NCBI Taxonomy" id="2774145"/>
    <lineage>
        <taxon>Bacteria</taxon>
        <taxon>Pseudomonadati</taxon>
        <taxon>Pseudomonadota</taxon>
        <taxon>Gammaproteobacteria</taxon>
        <taxon>Lysobacterales</taxon>
        <taxon>Lysobacteraceae</taxon>
        <taxon>Pseudomarimonas</taxon>
    </lineage>
</organism>
<keyword evidence="3" id="KW-0143">Chaperone</keyword>
<protein>
    <submittedName>
        <fullName evidence="5">DnaJ domain-containing protein</fullName>
    </submittedName>
</protein>
<accession>A0AAW3ZL81</accession>
<dbReference type="InterPro" id="IPR008971">
    <property type="entry name" value="HSP40/DnaJ_pept-bd"/>
</dbReference>
<dbReference type="Pfam" id="PF00226">
    <property type="entry name" value="DnaJ"/>
    <property type="match status" value="1"/>
</dbReference>
<evidence type="ECO:0000313" key="6">
    <source>
        <dbReference type="Proteomes" id="UP000613768"/>
    </source>
</evidence>
<dbReference type="GO" id="GO:0042026">
    <property type="term" value="P:protein refolding"/>
    <property type="evidence" value="ECO:0007669"/>
    <property type="project" value="TreeGrafter"/>
</dbReference>
<dbReference type="InterPro" id="IPR036869">
    <property type="entry name" value="J_dom_sf"/>
</dbReference>
<dbReference type="PRINTS" id="PR00625">
    <property type="entry name" value="JDOMAIN"/>
</dbReference>
<evidence type="ECO:0000259" key="4">
    <source>
        <dbReference type="PROSITE" id="PS50076"/>
    </source>
</evidence>
<keyword evidence="2" id="KW-0238">DNA-binding</keyword>
<dbReference type="CDD" id="cd06257">
    <property type="entry name" value="DnaJ"/>
    <property type="match status" value="1"/>
</dbReference>
<dbReference type="GO" id="GO:0051082">
    <property type="term" value="F:unfolded protein binding"/>
    <property type="evidence" value="ECO:0007669"/>
    <property type="project" value="InterPro"/>
</dbReference>